<evidence type="ECO:0000256" key="5">
    <source>
        <dbReference type="ARBA" id="ARBA00022833"/>
    </source>
</evidence>
<dbReference type="GO" id="GO:0008270">
    <property type="term" value="F:zinc ion binding"/>
    <property type="evidence" value="ECO:0007669"/>
    <property type="project" value="UniProtKB-KW"/>
</dbReference>
<dbReference type="PROSITE" id="PS00028">
    <property type="entry name" value="ZINC_FINGER_C2H2_1"/>
    <property type="match status" value="1"/>
</dbReference>
<dbReference type="PROSITE" id="PS50157">
    <property type="entry name" value="ZINC_FINGER_C2H2_2"/>
    <property type="match status" value="1"/>
</dbReference>
<dbReference type="AlphaFoldDB" id="A0AAN9LSN5"/>
<dbReference type="InterPro" id="IPR043584">
    <property type="entry name" value="WIP1/2/3/4/5/6"/>
</dbReference>
<evidence type="ECO:0000313" key="12">
    <source>
        <dbReference type="EMBL" id="KAK7341625.1"/>
    </source>
</evidence>
<evidence type="ECO:0000313" key="13">
    <source>
        <dbReference type="Proteomes" id="UP001374584"/>
    </source>
</evidence>
<dbReference type="Gene3D" id="3.30.160.60">
    <property type="entry name" value="Classic Zinc Finger"/>
    <property type="match status" value="1"/>
</dbReference>
<keyword evidence="4 10" id="KW-0863">Zinc-finger</keyword>
<evidence type="ECO:0000256" key="6">
    <source>
        <dbReference type="ARBA" id="ARBA00023015"/>
    </source>
</evidence>
<sequence length="331" mass="37438">MTNSYRSNDLNFWLDLNSPCLLSSPSSSTPPINPSFYFPSNCHTYTTVISSTQFQSSPPQTKALPFLHQRHKEEEAQYLQSSFSAMEVDKKKEDLSTSKCLDEEDAVTVALHLGLPSTSASADLTSTLYSAEVSDKEEKTSDASGLLSDRINKGQYWIPTSAQILIGPTQFACPLCFKTFNRYNNMQMHMWGHGSQYRKGPESLRGTQPTAMLRLPCYCCAPGCKNNIDHPRAKPLKDFRTLQTHYKRKHGTKPFVCRKCCKTFAVRGDWRTHEKNCGKRWYCSCGSDFKHKRSLKDHIKAFGYGHTAHGNDCMNLDQDDDQAGSEIEQEN</sequence>
<comment type="subcellular location">
    <subcellularLocation>
        <location evidence="1">Nucleus</location>
    </subcellularLocation>
</comment>
<dbReference type="FunFam" id="3.30.160.60:FF:000523">
    <property type="entry name" value="Zinc finger protein WIP2"/>
    <property type="match status" value="1"/>
</dbReference>
<name>A0AAN9LSN5_PHACN</name>
<evidence type="ECO:0000259" key="11">
    <source>
        <dbReference type="PROSITE" id="PS50157"/>
    </source>
</evidence>
<dbReference type="InterPro" id="IPR055187">
    <property type="entry name" value="C2CH-3rd_BIRD-IDD"/>
</dbReference>
<dbReference type="InterPro" id="IPR036236">
    <property type="entry name" value="Znf_C2H2_sf"/>
</dbReference>
<evidence type="ECO:0000256" key="8">
    <source>
        <dbReference type="ARBA" id="ARBA00023242"/>
    </source>
</evidence>
<keyword evidence="13" id="KW-1185">Reference proteome</keyword>
<evidence type="ECO:0000256" key="9">
    <source>
        <dbReference type="ARBA" id="ARBA00023452"/>
    </source>
</evidence>
<evidence type="ECO:0000256" key="3">
    <source>
        <dbReference type="ARBA" id="ARBA00022737"/>
    </source>
</evidence>
<keyword evidence="3" id="KW-0677">Repeat</keyword>
<dbReference type="PANTHER" id="PTHR45878">
    <property type="entry name" value="ZINC FINGER PROTEIN WIP2"/>
    <property type="match status" value="1"/>
</dbReference>
<dbReference type="Pfam" id="PF22995">
    <property type="entry name" value="C2CH-3rd_BIRD-IDD"/>
    <property type="match status" value="1"/>
</dbReference>
<comment type="similarity">
    <text evidence="9">Belongs to the WIP C2H2-type zinc-finger protein family.</text>
</comment>
<dbReference type="InterPro" id="IPR013087">
    <property type="entry name" value="Znf_C2H2_type"/>
</dbReference>
<dbReference type="Pfam" id="PF23115">
    <property type="entry name" value="zf-C2H2_STOP2_3rd"/>
    <property type="match status" value="1"/>
</dbReference>
<dbReference type="InterPro" id="IPR059161">
    <property type="entry name" value="Znf-C2H2_STOP1/2_3rd"/>
</dbReference>
<dbReference type="GO" id="GO:0003700">
    <property type="term" value="F:DNA-binding transcription factor activity"/>
    <property type="evidence" value="ECO:0007669"/>
    <property type="project" value="InterPro"/>
</dbReference>
<reference evidence="12 13" key="1">
    <citation type="submission" date="2024-01" db="EMBL/GenBank/DDBJ databases">
        <title>The genomes of 5 underutilized Papilionoideae crops provide insights into root nodulation and disease resistanc.</title>
        <authorList>
            <person name="Jiang F."/>
        </authorList>
    </citation>
    <scope>NUCLEOTIDE SEQUENCE [LARGE SCALE GENOMIC DNA]</scope>
    <source>
        <strain evidence="12">JINMINGXINNONG_FW02</strain>
        <tissue evidence="12">Leaves</tissue>
    </source>
</reference>
<dbReference type="EMBL" id="JAYMYR010000009">
    <property type="protein sequence ID" value="KAK7341625.1"/>
    <property type="molecule type" value="Genomic_DNA"/>
</dbReference>
<dbReference type="SUPFAM" id="SSF57667">
    <property type="entry name" value="beta-beta-alpha zinc fingers"/>
    <property type="match status" value="1"/>
</dbReference>
<dbReference type="GO" id="GO:0005634">
    <property type="term" value="C:nucleus"/>
    <property type="evidence" value="ECO:0007669"/>
    <property type="project" value="UniProtKB-SubCell"/>
</dbReference>
<evidence type="ECO:0000256" key="2">
    <source>
        <dbReference type="ARBA" id="ARBA00022723"/>
    </source>
</evidence>
<keyword evidence="2" id="KW-0479">Metal-binding</keyword>
<dbReference type="PANTHER" id="PTHR45878:SF1">
    <property type="entry name" value="ZINC FINGER PROTEIN WIP2"/>
    <property type="match status" value="1"/>
</dbReference>
<protein>
    <recommendedName>
        <fullName evidence="11">C2H2-type domain-containing protein</fullName>
    </recommendedName>
</protein>
<evidence type="ECO:0000256" key="4">
    <source>
        <dbReference type="ARBA" id="ARBA00022771"/>
    </source>
</evidence>
<accession>A0AAN9LSN5</accession>
<feature type="domain" description="C2H2-type" evidence="11">
    <location>
        <begin position="171"/>
        <end position="198"/>
    </location>
</feature>
<comment type="caution">
    <text evidence="12">The sequence shown here is derived from an EMBL/GenBank/DDBJ whole genome shotgun (WGS) entry which is preliminary data.</text>
</comment>
<dbReference type="Proteomes" id="UP001374584">
    <property type="component" value="Unassembled WGS sequence"/>
</dbReference>
<evidence type="ECO:0000256" key="7">
    <source>
        <dbReference type="ARBA" id="ARBA00023163"/>
    </source>
</evidence>
<evidence type="ECO:0000256" key="1">
    <source>
        <dbReference type="ARBA" id="ARBA00004123"/>
    </source>
</evidence>
<evidence type="ECO:0000256" key="10">
    <source>
        <dbReference type="PROSITE-ProRule" id="PRU00042"/>
    </source>
</evidence>
<keyword evidence="8" id="KW-0539">Nucleus</keyword>
<keyword evidence="6" id="KW-0805">Transcription regulation</keyword>
<proteinExistence type="inferred from homology"/>
<keyword evidence="5" id="KW-0862">Zinc</keyword>
<keyword evidence="7" id="KW-0804">Transcription</keyword>
<organism evidence="12 13">
    <name type="scientific">Phaseolus coccineus</name>
    <name type="common">Scarlet runner bean</name>
    <name type="synonym">Phaseolus multiflorus</name>
    <dbReference type="NCBI Taxonomy" id="3886"/>
    <lineage>
        <taxon>Eukaryota</taxon>
        <taxon>Viridiplantae</taxon>
        <taxon>Streptophyta</taxon>
        <taxon>Embryophyta</taxon>
        <taxon>Tracheophyta</taxon>
        <taxon>Spermatophyta</taxon>
        <taxon>Magnoliopsida</taxon>
        <taxon>eudicotyledons</taxon>
        <taxon>Gunneridae</taxon>
        <taxon>Pentapetalae</taxon>
        <taxon>rosids</taxon>
        <taxon>fabids</taxon>
        <taxon>Fabales</taxon>
        <taxon>Fabaceae</taxon>
        <taxon>Papilionoideae</taxon>
        <taxon>50 kb inversion clade</taxon>
        <taxon>NPAAA clade</taxon>
        <taxon>indigoferoid/millettioid clade</taxon>
        <taxon>Phaseoleae</taxon>
        <taxon>Phaseolus</taxon>
    </lineage>
</organism>
<gene>
    <name evidence="12" type="ORF">VNO80_24562</name>
</gene>